<protein>
    <recommendedName>
        <fullName evidence="3">NFATC2-interacting protein</fullName>
    </recommendedName>
    <alternativeName>
        <fullName evidence="4">Nuclear factor of activated T-cells, cytoplasmic 2-interacting protein</fullName>
    </alternativeName>
</protein>
<evidence type="ECO:0000313" key="7">
    <source>
        <dbReference type="Ensembl" id="ENSLLEP00000023942.1"/>
    </source>
</evidence>
<evidence type="ECO:0000313" key="8">
    <source>
        <dbReference type="Proteomes" id="UP000694569"/>
    </source>
</evidence>
<reference evidence="7" key="1">
    <citation type="submission" date="2025-08" db="UniProtKB">
        <authorList>
            <consortium name="Ensembl"/>
        </authorList>
    </citation>
    <scope>IDENTIFICATION</scope>
</reference>
<evidence type="ECO:0000256" key="4">
    <source>
        <dbReference type="ARBA" id="ARBA00042764"/>
    </source>
</evidence>
<evidence type="ECO:0000256" key="5">
    <source>
        <dbReference type="SAM" id="MobiDB-lite"/>
    </source>
</evidence>
<keyword evidence="8" id="KW-1185">Reference proteome</keyword>
<feature type="domain" description="Ubiquitin-like" evidence="6">
    <location>
        <begin position="326"/>
        <end position="396"/>
    </location>
</feature>
<name>A0A8C5PJY4_9ANUR</name>
<dbReference type="GeneTree" id="ENSGT00390000007119"/>
<feature type="region of interest" description="Disordered" evidence="5">
    <location>
        <begin position="142"/>
        <end position="200"/>
    </location>
</feature>
<dbReference type="Gene3D" id="3.10.20.90">
    <property type="entry name" value="Phosphatidylinositol 3-kinase Catalytic Subunit, Chain A, domain 1"/>
    <property type="match status" value="2"/>
</dbReference>
<dbReference type="GO" id="GO:0045944">
    <property type="term" value="P:positive regulation of transcription by RNA polymerase II"/>
    <property type="evidence" value="ECO:0007669"/>
    <property type="project" value="TreeGrafter"/>
</dbReference>
<proteinExistence type="predicted"/>
<evidence type="ECO:0000259" key="6">
    <source>
        <dbReference type="SMART" id="SM00213"/>
    </source>
</evidence>
<dbReference type="InterPro" id="IPR022617">
    <property type="entry name" value="Rad60/SUMO-like_dom"/>
</dbReference>
<sequence length="396" mass="43889">MFFIFVCTQALKESPKVLAVIDLVTKTSEGAAEEQEKPLASACPSEDTCELNDRGVLSPCPTANVLSEAASRHGSSPRYAAGSESSDSDVELVRPPRVKRRRVLHGIVPAGIPVYSNKVTNCLKLLPNDTNAFARLDEELERLQGPEDQESEVVTKTPTNVYTLSDSDEEKLSEPSDRIRDASPSPPPTPKTPKQKRGRVYRKIREVDARLKDLGTLMSPPQRANGDEADVIFLDSSPAPEVTIKVRRRGEIFRINLSTRDPLEKLVEAMSSRLKVIPSQILLLLRDEELDTAQTPRSLNLTVADIIDCMVLSRSEEPETAEDDRLCLKVQGKEKESHLSIFVGKSEPLQSLMDQYVAAKGLPQKVSFMFEGRKLKGKSTAEELGLENDDIIEVWV</sequence>
<dbReference type="PANTHER" id="PTHR47187">
    <property type="entry name" value="NFATC2-INTERACTING PROTEIN"/>
    <property type="match status" value="1"/>
</dbReference>
<dbReference type="InterPro" id="IPR052324">
    <property type="entry name" value="NFATC2-Int_DNA_Repair"/>
</dbReference>
<keyword evidence="2" id="KW-0539">Nucleus</keyword>
<evidence type="ECO:0000256" key="3">
    <source>
        <dbReference type="ARBA" id="ARBA00039921"/>
    </source>
</evidence>
<dbReference type="OrthoDB" id="442921at2759"/>
<dbReference type="GO" id="GO:0005634">
    <property type="term" value="C:nucleus"/>
    <property type="evidence" value="ECO:0007669"/>
    <property type="project" value="UniProtKB-SubCell"/>
</dbReference>
<organism evidence="7 8">
    <name type="scientific">Leptobrachium leishanense</name>
    <name type="common">Leishan spiny toad</name>
    <dbReference type="NCBI Taxonomy" id="445787"/>
    <lineage>
        <taxon>Eukaryota</taxon>
        <taxon>Metazoa</taxon>
        <taxon>Chordata</taxon>
        <taxon>Craniata</taxon>
        <taxon>Vertebrata</taxon>
        <taxon>Euteleostomi</taxon>
        <taxon>Amphibia</taxon>
        <taxon>Batrachia</taxon>
        <taxon>Anura</taxon>
        <taxon>Pelobatoidea</taxon>
        <taxon>Megophryidae</taxon>
        <taxon>Leptobrachium</taxon>
    </lineage>
</organism>
<feature type="region of interest" description="Disordered" evidence="5">
    <location>
        <begin position="68"/>
        <end position="94"/>
    </location>
</feature>
<evidence type="ECO:0000256" key="1">
    <source>
        <dbReference type="ARBA" id="ARBA00004123"/>
    </source>
</evidence>
<dbReference type="InterPro" id="IPR029071">
    <property type="entry name" value="Ubiquitin-like_domsf"/>
</dbReference>
<dbReference type="Ensembl" id="ENSLLET00000024859.1">
    <property type="protein sequence ID" value="ENSLLEP00000023942.1"/>
    <property type="gene ID" value="ENSLLEG00000015236.1"/>
</dbReference>
<dbReference type="InterPro" id="IPR000626">
    <property type="entry name" value="Ubiquitin-like_dom"/>
</dbReference>
<accession>A0A8C5PJY4</accession>
<dbReference type="SUPFAM" id="SSF54236">
    <property type="entry name" value="Ubiquitin-like"/>
    <property type="match status" value="2"/>
</dbReference>
<dbReference type="SMART" id="SM00213">
    <property type="entry name" value="UBQ"/>
    <property type="match status" value="2"/>
</dbReference>
<feature type="compositionally biased region" description="Basic and acidic residues" evidence="5">
    <location>
        <begin position="170"/>
        <end position="181"/>
    </location>
</feature>
<reference evidence="7" key="2">
    <citation type="submission" date="2025-09" db="UniProtKB">
        <authorList>
            <consortium name="Ensembl"/>
        </authorList>
    </citation>
    <scope>IDENTIFICATION</scope>
</reference>
<dbReference type="Proteomes" id="UP000694569">
    <property type="component" value="Unplaced"/>
</dbReference>
<feature type="domain" description="Ubiquitin-like" evidence="6">
    <location>
        <begin position="242"/>
        <end position="312"/>
    </location>
</feature>
<comment type="subcellular location">
    <subcellularLocation>
        <location evidence="1">Nucleus</location>
    </subcellularLocation>
</comment>
<evidence type="ECO:0000256" key="2">
    <source>
        <dbReference type="ARBA" id="ARBA00023242"/>
    </source>
</evidence>
<dbReference type="AlphaFoldDB" id="A0A8C5PJY4"/>
<feature type="compositionally biased region" description="Polar residues" evidence="5">
    <location>
        <begin position="152"/>
        <end position="165"/>
    </location>
</feature>
<dbReference type="PANTHER" id="PTHR47187:SF1">
    <property type="entry name" value="NFATC2-INTERACTING PROTEIN"/>
    <property type="match status" value="1"/>
</dbReference>
<dbReference type="Pfam" id="PF11976">
    <property type="entry name" value="Rad60-SLD"/>
    <property type="match status" value="1"/>
</dbReference>